<dbReference type="Proteomes" id="UP000179807">
    <property type="component" value="Unassembled WGS sequence"/>
</dbReference>
<feature type="compositionally biased region" description="Polar residues" evidence="1">
    <location>
        <begin position="53"/>
        <end position="74"/>
    </location>
</feature>
<dbReference type="GO" id="GO:0000159">
    <property type="term" value="C:protein phosphatase type 2A complex"/>
    <property type="evidence" value="ECO:0007669"/>
    <property type="project" value="InterPro"/>
</dbReference>
<keyword evidence="3" id="KW-1185">Reference proteome</keyword>
<dbReference type="PANTHER" id="PTHR10257">
    <property type="entry name" value="SERINE/THREONINE PROTEIN PHOSPHATASE 2A PP2A REGULATORY SUBUNIT B"/>
    <property type="match status" value="1"/>
</dbReference>
<feature type="compositionally biased region" description="Basic and acidic residues" evidence="1">
    <location>
        <begin position="75"/>
        <end position="93"/>
    </location>
</feature>
<dbReference type="InterPro" id="IPR011989">
    <property type="entry name" value="ARM-like"/>
</dbReference>
<dbReference type="Pfam" id="PF01603">
    <property type="entry name" value="B56"/>
    <property type="match status" value="1"/>
</dbReference>
<dbReference type="PANTHER" id="PTHR10257:SF3">
    <property type="entry name" value="SERINE_THREONINE-PROTEIN PHOSPHATASE 2A 56 KDA REGULATORY SUBUNIT GAMMA ISOFORM"/>
    <property type="match status" value="1"/>
</dbReference>
<dbReference type="InterPro" id="IPR016024">
    <property type="entry name" value="ARM-type_fold"/>
</dbReference>
<name>A0A1J4KND0_9EUKA</name>
<proteinExistence type="predicted"/>
<evidence type="ECO:0008006" key="4">
    <source>
        <dbReference type="Google" id="ProtNLM"/>
    </source>
</evidence>
<dbReference type="GO" id="GO:0007165">
    <property type="term" value="P:signal transduction"/>
    <property type="evidence" value="ECO:0007669"/>
    <property type="project" value="InterPro"/>
</dbReference>
<dbReference type="InterPro" id="IPR002554">
    <property type="entry name" value="PP2A_B56"/>
</dbReference>
<dbReference type="VEuPathDB" id="TrichDB:TRFO_19268"/>
<dbReference type="GeneID" id="94835395"/>
<dbReference type="EMBL" id="MLAK01000591">
    <property type="protein sequence ID" value="OHT11292.1"/>
    <property type="molecule type" value="Genomic_DNA"/>
</dbReference>
<dbReference type="SUPFAM" id="SSF48371">
    <property type="entry name" value="ARM repeat"/>
    <property type="match status" value="1"/>
</dbReference>
<dbReference type="Gene3D" id="1.25.10.10">
    <property type="entry name" value="Leucine-rich Repeat Variant"/>
    <property type="match status" value="1"/>
</dbReference>
<feature type="region of interest" description="Disordered" evidence="1">
    <location>
        <begin position="53"/>
        <end position="93"/>
    </location>
</feature>
<evidence type="ECO:0000313" key="2">
    <source>
        <dbReference type="EMBL" id="OHT11292.1"/>
    </source>
</evidence>
<gene>
    <name evidence="2" type="ORF">TRFO_19268</name>
</gene>
<dbReference type="RefSeq" id="XP_068364428.1">
    <property type="nucleotide sequence ID" value="XM_068500691.1"/>
</dbReference>
<reference evidence="2" key="1">
    <citation type="submission" date="2016-10" db="EMBL/GenBank/DDBJ databases">
        <authorList>
            <person name="Benchimol M."/>
            <person name="Almeida L.G."/>
            <person name="Vasconcelos A.T."/>
            <person name="Perreira-Neves A."/>
            <person name="Rosa I.A."/>
            <person name="Tasca T."/>
            <person name="Bogo M.R."/>
            <person name="de Souza W."/>
        </authorList>
    </citation>
    <scope>NUCLEOTIDE SEQUENCE [LARGE SCALE GENOMIC DNA]</scope>
    <source>
        <strain evidence="2">K</strain>
    </source>
</reference>
<sequence length="615" mass="71408">MKKKIVRPPKPGRYIRSARSVKNAQGSAIRSAPNLSAVLQPINNKIEPTANLSSSTFSAVQQGNKSRSNSNVNKYSRDKSHNRYKTGNKENFHNNHFTVYDGTHNSFNNSNIFDNAYKDSHNYYENIFENSKQKIPTFSGKTGDGENIPMRAVFYCSPRPRNNPRNQANPTFSVTIEKTPCFEKARTTEIPKLFFQKCRVCCGFCDFSNEDLDKEKKEIKFSTLKQIQVALLNSNISRYLTNDSFTSALHMIAQNVFRPLCYVALEANDYAVDLEWDHIELVYNLFISLLNHSNFQISTLQINNYIKSLFIMFRMPDKREQRSISRCLNEIIKKYADSRQYIINKCSSFLTAAQYDRSTQKSLPVFLGFYLTSISYLKPKNSHNFVLTHLFPLIMLTEFKNFHATLLSILDVFLNRDSLLVDEYIMHLLNHWPITSPDRQTLFLNAIHEIVSKFYQLITFPTARRLLDRISSAFNDYTADISQQSLFMILDDGMTNLILSKGINSYHKIYIRILDTCENHWLASTRNFAFDAMAHLKSKIPQLSSINIEEVKNHLEENERIDNNKWEIIQKMAQNEKINLEFLETPAKHTFTISPPREHVQSFRNFKNIRKLTVS</sequence>
<evidence type="ECO:0000256" key="1">
    <source>
        <dbReference type="SAM" id="MobiDB-lite"/>
    </source>
</evidence>
<evidence type="ECO:0000313" key="3">
    <source>
        <dbReference type="Proteomes" id="UP000179807"/>
    </source>
</evidence>
<accession>A0A1J4KND0</accession>
<organism evidence="2 3">
    <name type="scientific">Tritrichomonas foetus</name>
    <dbReference type="NCBI Taxonomy" id="1144522"/>
    <lineage>
        <taxon>Eukaryota</taxon>
        <taxon>Metamonada</taxon>
        <taxon>Parabasalia</taxon>
        <taxon>Tritrichomonadida</taxon>
        <taxon>Tritrichomonadidae</taxon>
        <taxon>Tritrichomonas</taxon>
    </lineage>
</organism>
<protein>
    <recommendedName>
        <fullName evidence="4">Phosphoprotein phosphatase</fullName>
    </recommendedName>
</protein>
<dbReference type="GO" id="GO:0019888">
    <property type="term" value="F:protein phosphatase regulator activity"/>
    <property type="evidence" value="ECO:0007669"/>
    <property type="project" value="InterPro"/>
</dbReference>
<feature type="region of interest" description="Disordered" evidence="1">
    <location>
        <begin position="1"/>
        <end position="29"/>
    </location>
</feature>
<dbReference type="AlphaFoldDB" id="A0A1J4KND0"/>
<comment type="caution">
    <text evidence="2">The sequence shown here is derived from an EMBL/GenBank/DDBJ whole genome shotgun (WGS) entry which is preliminary data.</text>
</comment>